<reference evidence="2 3" key="1">
    <citation type="submission" date="2016-10" db="EMBL/GenBank/DDBJ databases">
        <authorList>
            <person name="Varghese N."/>
            <person name="Submissions S."/>
        </authorList>
    </citation>
    <scope>NUCLEOTIDE SEQUENCE [LARGE SCALE GENOMIC DNA]</scope>
    <source>
        <strain evidence="2 3">DSM 21822</strain>
    </source>
</reference>
<sequence length="127" mass="13243">MIPYVMDSSAALAILLDEKGAETAMGFLPGAQCCSVNAVEIITRLIDRGRSAEEAAEDFAGLGMPIAAFDGALGIAAGQLRAATKHLGLSLGDRACLALAIREDLVAVTADRNWANLDVGCKIELIR</sequence>
<dbReference type="InterPro" id="IPR002716">
    <property type="entry name" value="PIN_dom"/>
</dbReference>
<dbReference type="Proteomes" id="UP000323300">
    <property type="component" value="Unassembled WGS sequence"/>
</dbReference>
<evidence type="ECO:0000313" key="3">
    <source>
        <dbReference type="Proteomes" id="UP000323300"/>
    </source>
</evidence>
<accession>A0A1I4AMU1</accession>
<dbReference type="SUPFAM" id="SSF88723">
    <property type="entry name" value="PIN domain-like"/>
    <property type="match status" value="1"/>
</dbReference>
<gene>
    <name evidence="2" type="ORF">SAMN04488498_108178</name>
</gene>
<dbReference type="EMBL" id="FOSL01000008">
    <property type="protein sequence ID" value="SFK57832.1"/>
    <property type="molecule type" value="Genomic_DNA"/>
</dbReference>
<keyword evidence="3" id="KW-1185">Reference proteome</keyword>
<evidence type="ECO:0000313" key="2">
    <source>
        <dbReference type="EMBL" id="SFK57832.1"/>
    </source>
</evidence>
<dbReference type="OrthoDB" id="286092at2"/>
<dbReference type="InterPro" id="IPR029060">
    <property type="entry name" value="PIN-like_dom_sf"/>
</dbReference>
<feature type="domain" description="PIN" evidence="1">
    <location>
        <begin position="4"/>
        <end position="118"/>
    </location>
</feature>
<dbReference type="AlphaFoldDB" id="A0A1I4AMU1"/>
<protein>
    <submittedName>
        <fullName evidence="2">PIN domain nuclease, a component of toxin-antitoxin system (PIN domain)</fullName>
    </submittedName>
</protein>
<evidence type="ECO:0000259" key="1">
    <source>
        <dbReference type="Pfam" id="PF01850"/>
    </source>
</evidence>
<proteinExistence type="predicted"/>
<dbReference type="CDD" id="cd18682">
    <property type="entry name" value="PIN_VapC-like"/>
    <property type="match status" value="1"/>
</dbReference>
<organism evidence="2 3">
    <name type="scientific">Neomesorhizobium albiziae</name>
    <dbReference type="NCBI Taxonomy" id="335020"/>
    <lineage>
        <taxon>Bacteria</taxon>
        <taxon>Pseudomonadati</taxon>
        <taxon>Pseudomonadota</taxon>
        <taxon>Alphaproteobacteria</taxon>
        <taxon>Hyphomicrobiales</taxon>
        <taxon>Phyllobacteriaceae</taxon>
        <taxon>Neomesorhizobium</taxon>
    </lineage>
</organism>
<name>A0A1I4AMU1_9HYPH</name>
<dbReference type="Gene3D" id="3.40.50.1010">
    <property type="entry name" value="5'-nuclease"/>
    <property type="match status" value="1"/>
</dbReference>
<dbReference type="Pfam" id="PF01850">
    <property type="entry name" value="PIN"/>
    <property type="match status" value="1"/>
</dbReference>
<dbReference type="RefSeq" id="WP_149760982.1">
    <property type="nucleotide sequence ID" value="NZ_BSPE01000048.1"/>
</dbReference>